<evidence type="ECO:0000256" key="1">
    <source>
        <dbReference type="SAM" id="Phobius"/>
    </source>
</evidence>
<gene>
    <name evidence="2" type="ORF">CKY47_24870</name>
</gene>
<protein>
    <submittedName>
        <fullName evidence="2">Uncharacterized protein</fullName>
    </submittedName>
</protein>
<evidence type="ECO:0000313" key="3">
    <source>
        <dbReference type="Proteomes" id="UP001225605"/>
    </source>
</evidence>
<keyword evidence="1" id="KW-0472">Membrane</keyword>
<accession>A0ABU0X4T7</accession>
<dbReference type="EMBL" id="NSDM01000011">
    <property type="protein sequence ID" value="MDQ2587160.1"/>
    <property type="molecule type" value="Genomic_DNA"/>
</dbReference>
<sequence length="147" mass="16221">MRAATASATLGEVQRWALVVRRTERGRRRRRWLFPLVSALIVAGLAVPVVSSDPVGYGVPFWPFANGSDRVEWRVMDQVTATARAIGRLDAVPDAVADEEVEVLAARIGADAMWMRVRLHVPDGVRCREVSVLGDTGVRVNSRRVDC</sequence>
<keyword evidence="1" id="KW-0812">Transmembrane</keyword>
<name>A0ABU0X4T7_9PSEU</name>
<keyword evidence="3" id="KW-1185">Reference proteome</keyword>
<keyword evidence="1" id="KW-1133">Transmembrane helix</keyword>
<evidence type="ECO:0000313" key="2">
    <source>
        <dbReference type="EMBL" id="MDQ2587160.1"/>
    </source>
</evidence>
<organism evidence="2 3">
    <name type="scientific">Saccharothrix yanglingensis</name>
    <dbReference type="NCBI Taxonomy" id="659496"/>
    <lineage>
        <taxon>Bacteria</taxon>
        <taxon>Bacillati</taxon>
        <taxon>Actinomycetota</taxon>
        <taxon>Actinomycetes</taxon>
        <taxon>Pseudonocardiales</taxon>
        <taxon>Pseudonocardiaceae</taxon>
        <taxon>Saccharothrix</taxon>
    </lineage>
</organism>
<dbReference type="Proteomes" id="UP001225605">
    <property type="component" value="Unassembled WGS sequence"/>
</dbReference>
<proteinExistence type="predicted"/>
<reference evidence="2 3" key="1">
    <citation type="submission" date="2017-06" db="EMBL/GenBank/DDBJ databases">
        <title>Cultured bacterium strain Saccharothrix yanglingensis Hhs.015.</title>
        <authorList>
            <person name="Xia Y."/>
        </authorList>
    </citation>
    <scope>NUCLEOTIDE SEQUENCE [LARGE SCALE GENOMIC DNA]</scope>
    <source>
        <strain evidence="2 3">Hhs.015</strain>
    </source>
</reference>
<feature type="transmembrane region" description="Helical" evidence="1">
    <location>
        <begin position="32"/>
        <end position="50"/>
    </location>
</feature>
<comment type="caution">
    <text evidence="2">The sequence shown here is derived from an EMBL/GenBank/DDBJ whole genome shotgun (WGS) entry which is preliminary data.</text>
</comment>